<gene>
    <name evidence="4" type="ORF">MM415A00093_0082</name>
    <name evidence="2" type="ORF">MM415B00143_0090</name>
    <name evidence="1" type="ORF">TM448A00087_0022</name>
    <name evidence="3" type="ORF">TM448B00099_0005</name>
</gene>
<reference evidence="1" key="1">
    <citation type="submission" date="2020-03" db="EMBL/GenBank/DDBJ databases">
        <title>The deep terrestrial virosphere.</title>
        <authorList>
            <person name="Holmfeldt K."/>
            <person name="Nilsson E."/>
            <person name="Simone D."/>
            <person name="Lopez-Fernandez M."/>
            <person name="Wu X."/>
            <person name="de Brujin I."/>
            <person name="Lundin D."/>
            <person name="Andersson A."/>
            <person name="Bertilsson S."/>
            <person name="Dopson M."/>
        </authorList>
    </citation>
    <scope>NUCLEOTIDE SEQUENCE</scope>
    <source>
        <strain evidence="4">MM415A00093</strain>
        <strain evidence="2">MM415B00143</strain>
        <strain evidence="1">TM448A00087</strain>
        <strain evidence="3">TM448B00099</strain>
    </source>
</reference>
<proteinExistence type="predicted"/>
<evidence type="ECO:0000313" key="3">
    <source>
        <dbReference type="EMBL" id="QJH93529.1"/>
    </source>
</evidence>
<dbReference type="EMBL" id="MT141577">
    <property type="protein sequence ID" value="QJA67939.1"/>
    <property type="molecule type" value="Genomic_DNA"/>
</dbReference>
<dbReference type="EMBL" id="MT144589">
    <property type="protein sequence ID" value="QJH93529.1"/>
    <property type="molecule type" value="Genomic_DNA"/>
</dbReference>
<name>A0A6H1Z9F7_9ZZZZ</name>
<evidence type="ECO:0000313" key="1">
    <source>
        <dbReference type="EMBL" id="QJA44089.1"/>
    </source>
</evidence>
<dbReference type="AlphaFoldDB" id="A0A6H1Z9F7"/>
<sequence length="109" mass="12578">MDKLNLTFSVDEITRFMSLNSRKATRVLSDLGKLIPFIEAVYNSEVGREILKDDIDRYSELFNKVMDLSANDEEKAEYRYLKNTRLPRVTNRLSAFLNLGKELKDGAKA</sequence>
<dbReference type="EMBL" id="MT145187">
    <property type="protein sequence ID" value="QJI04589.1"/>
    <property type="molecule type" value="Genomic_DNA"/>
</dbReference>
<evidence type="ECO:0000313" key="4">
    <source>
        <dbReference type="EMBL" id="QJI04589.1"/>
    </source>
</evidence>
<accession>A0A6H1Z9F7</accession>
<evidence type="ECO:0000313" key="2">
    <source>
        <dbReference type="EMBL" id="QJA67939.1"/>
    </source>
</evidence>
<protein>
    <submittedName>
        <fullName evidence="1">Uncharacterized protein</fullName>
    </submittedName>
</protein>
<dbReference type="EMBL" id="MT143973">
    <property type="protein sequence ID" value="QJA44089.1"/>
    <property type="molecule type" value="Genomic_DNA"/>
</dbReference>
<organism evidence="1">
    <name type="scientific">viral metagenome</name>
    <dbReference type="NCBI Taxonomy" id="1070528"/>
    <lineage>
        <taxon>unclassified sequences</taxon>
        <taxon>metagenomes</taxon>
        <taxon>organismal metagenomes</taxon>
    </lineage>
</organism>